<evidence type="ECO:0000313" key="4">
    <source>
        <dbReference type="Proteomes" id="UP001498398"/>
    </source>
</evidence>
<protein>
    <recommendedName>
        <fullName evidence="2">Beta-glucuronidase C-terminal domain-containing protein</fullName>
    </recommendedName>
</protein>
<feature type="domain" description="Beta-glucuronidase C-terminal" evidence="2">
    <location>
        <begin position="418"/>
        <end position="526"/>
    </location>
</feature>
<dbReference type="PANTHER" id="PTHR36183">
    <property type="entry name" value="BETA-GLUCURONIDASE"/>
    <property type="match status" value="1"/>
</dbReference>
<dbReference type="SUPFAM" id="SSF51445">
    <property type="entry name" value="(Trans)glycosidases"/>
    <property type="match status" value="1"/>
</dbReference>
<comment type="caution">
    <text evidence="3">The sequence shown here is derived from an EMBL/GenBank/DDBJ whole genome shotgun (WGS) entry which is preliminary data.</text>
</comment>
<dbReference type="InterPro" id="IPR017853">
    <property type="entry name" value="GH"/>
</dbReference>
<gene>
    <name evidence="3" type="ORF">VKT23_004005</name>
</gene>
<proteinExistence type="predicted"/>
<keyword evidence="4" id="KW-1185">Reference proteome</keyword>
<evidence type="ECO:0000313" key="3">
    <source>
        <dbReference type="EMBL" id="KAK7466941.1"/>
    </source>
</evidence>
<evidence type="ECO:0000259" key="2">
    <source>
        <dbReference type="Pfam" id="PF16862"/>
    </source>
</evidence>
<dbReference type="InterPro" id="IPR052974">
    <property type="entry name" value="GH79_Enzymes"/>
</dbReference>
<dbReference type="PANTHER" id="PTHR36183:SF2">
    <property type="entry name" value="BETA-GLUCURONIDASE C-TERMINAL DOMAIN-CONTAINING PROTEIN"/>
    <property type="match status" value="1"/>
</dbReference>
<dbReference type="Proteomes" id="UP001498398">
    <property type="component" value="Unassembled WGS sequence"/>
</dbReference>
<sequence>MYFIFALLGETLLLPLLVAAHDPTNTVHLSPSRHAPPDASNAVAKDFISLSIAIHWFQDYTRQEQGLHPNTFSRNLLQSLADSTSLPPQIRIGGTSADRTTYVPSQEEPILTVSGDNGIPLNVTLGPKWFHQCFDHSNFPRGMKFTFDLPLVRNDSLALNNTLTGAGWALEAIGKDRFVAFEIGNEEDLYTSQGVVPSSWSVKDYVERWKTFSRAVQEKILSPAGFEARKKWFQGLVFAGLGNNPAWTTKTAFDAGVDEDGFLSSVSLHNYPVGSAPWVSLGRTFMNHAAIVANLSQVNDDIALLQSSKSTRDIDFILGETNIDFVNLNMNQFEGVLGSALWTIDYILYGAFLNIKRMNLHQGTTFGYAAWQPVPVNGIQPQVRAPFYGLKFAAEALGGHQEPTQIVPLDAGQSHLSAYAIYESSRLARVAIINFLEWNATRIDGPRPISEIEINLGRSTRVVRTRTLTAPAGASADNDITFGGVMWNFTTRGLPVRAPNVEGERTVSVGRDGIAKVHVGASEALLVSI</sequence>
<name>A0ABR1JXA3_9AGAR</name>
<dbReference type="Pfam" id="PF16862">
    <property type="entry name" value="Glyco_hydro_79C"/>
    <property type="match status" value="1"/>
</dbReference>
<feature type="chain" id="PRO_5045043765" description="Beta-glucuronidase C-terminal domain-containing protein" evidence="1">
    <location>
        <begin position="21"/>
        <end position="529"/>
    </location>
</feature>
<reference evidence="3 4" key="1">
    <citation type="submission" date="2024-01" db="EMBL/GenBank/DDBJ databases">
        <title>A draft genome for the cacao thread blight pathogen Marasmiellus scandens.</title>
        <authorList>
            <person name="Baruah I.K."/>
            <person name="Leung J."/>
            <person name="Bukari Y."/>
            <person name="Amoako-Attah I."/>
            <person name="Meinhardt L.W."/>
            <person name="Bailey B.A."/>
            <person name="Cohen S.P."/>
        </authorList>
    </citation>
    <scope>NUCLEOTIDE SEQUENCE [LARGE SCALE GENOMIC DNA]</scope>
    <source>
        <strain evidence="3 4">GH-19</strain>
    </source>
</reference>
<dbReference type="EMBL" id="JBANRG010000004">
    <property type="protein sequence ID" value="KAK7466941.1"/>
    <property type="molecule type" value="Genomic_DNA"/>
</dbReference>
<feature type="signal peptide" evidence="1">
    <location>
        <begin position="1"/>
        <end position="20"/>
    </location>
</feature>
<accession>A0ABR1JXA3</accession>
<dbReference type="Gene3D" id="3.20.20.80">
    <property type="entry name" value="Glycosidases"/>
    <property type="match status" value="1"/>
</dbReference>
<organism evidence="3 4">
    <name type="scientific">Marasmiellus scandens</name>
    <dbReference type="NCBI Taxonomy" id="2682957"/>
    <lineage>
        <taxon>Eukaryota</taxon>
        <taxon>Fungi</taxon>
        <taxon>Dikarya</taxon>
        <taxon>Basidiomycota</taxon>
        <taxon>Agaricomycotina</taxon>
        <taxon>Agaricomycetes</taxon>
        <taxon>Agaricomycetidae</taxon>
        <taxon>Agaricales</taxon>
        <taxon>Marasmiineae</taxon>
        <taxon>Omphalotaceae</taxon>
        <taxon>Marasmiellus</taxon>
    </lineage>
</organism>
<keyword evidence="1" id="KW-0732">Signal</keyword>
<dbReference type="InterPro" id="IPR031728">
    <property type="entry name" value="GlcAase_C"/>
</dbReference>
<evidence type="ECO:0000256" key="1">
    <source>
        <dbReference type="SAM" id="SignalP"/>
    </source>
</evidence>